<dbReference type="PROSITE" id="PS50102">
    <property type="entry name" value="RRM"/>
    <property type="match status" value="1"/>
</dbReference>
<feature type="domain" description="RRM" evidence="4">
    <location>
        <begin position="69"/>
        <end position="147"/>
    </location>
</feature>
<reference evidence="5" key="1">
    <citation type="submission" date="2020-03" db="EMBL/GenBank/DDBJ databases">
        <title>Castanea mollissima Vanexum genome sequencing.</title>
        <authorList>
            <person name="Staton M."/>
        </authorList>
    </citation>
    <scope>NUCLEOTIDE SEQUENCE</scope>
    <source>
        <tissue evidence="5">Leaf</tissue>
    </source>
</reference>
<evidence type="ECO:0000256" key="3">
    <source>
        <dbReference type="SAM" id="MobiDB-lite"/>
    </source>
</evidence>
<dbReference type="PRINTS" id="PR01228">
    <property type="entry name" value="EGGSHELL"/>
</dbReference>
<sequence length="336" mass="33323">MLILMHIEGLSALVVTTKNAENKVIAMAFLSKVGNLLRQAASKQISSEFGASKPSFFQAIRCMSSMSSSKLFIGGLSYGTDEQSLKEAFAKYGEVVEARIIMDRETGRSRGFGFVTYVSSEEASSAIQALDGQDLHGRRVRVNYATDRARPSYGGGGYGGGGYGGDGGYGNNAYGGGGGGYGNNAYGGSGGGGGGYGNNSYDGAASGGYGTGSSGYGSGGNYQGGGGGTGSGYSGGGVGYSSGGNYASGNSGGYGNTGGNFDVSGGSGNFASGDGSSIAGSGFEGSTGQGFGGVDQFGTNEGSSVDGAAGDFDKDASLEGNFRDEDDDTGDFAKRA</sequence>
<dbReference type="EMBL" id="JRKL02000044">
    <property type="protein sequence ID" value="KAF3976017.1"/>
    <property type="molecule type" value="Genomic_DNA"/>
</dbReference>
<feature type="compositionally biased region" description="Basic and acidic residues" evidence="3">
    <location>
        <begin position="311"/>
        <end position="323"/>
    </location>
</feature>
<keyword evidence="6" id="KW-1185">Reference proteome</keyword>
<protein>
    <recommendedName>
        <fullName evidence="4">RRM domain-containing protein</fullName>
    </recommendedName>
</protein>
<gene>
    <name evidence="5" type="ORF">CMV_000764</name>
</gene>
<evidence type="ECO:0000313" key="6">
    <source>
        <dbReference type="Proteomes" id="UP000737018"/>
    </source>
</evidence>
<dbReference type="InterPro" id="IPR000504">
    <property type="entry name" value="RRM_dom"/>
</dbReference>
<dbReference type="GO" id="GO:0003723">
    <property type="term" value="F:RNA binding"/>
    <property type="evidence" value="ECO:0007669"/>
    <property type="project" value="UniProtKB-UniRule"/>
</dbReference>
<dbReference type="InterPro" id="IPR012677">
    <property type="entry name" value="Nucleotide-bd_a/b_plait_sf"/>
</dbReference>
<dbReference type="SUPFAM" id="SSF54928">
    <property type="entry name" value="RNA-binding domain, RBD"/>
    <property type="match status" value="1"/>
</dbReference>
<feature type="compositionally biased region" description="Gly residues" evidence="3">
    <location>
        <begin position="282"/>
        <end position="295"/>
    </location>
</feature>
<proteinExistence type="predicted"/>
<organism evidence="5 6">
    <name type="scientific">Castanea mollissima</name>
    <name type="common">Chinese chestnut</name>
    <dbReference type="NCBI Taxonomy" id="60419"/>
    <lineage>
        <taxon>Eukaryota</taxon>
        <taxon>Viridiplantae</taxon>
        <taxon>Streptophyta</taxon>
        <taxon>Embryophyta</taxon>
        <taxon>Tracheophyta</taxon>
        <taxon>Spermatophyta</taxon>
        <taxon>Magnoliopsida</taxon>
        <taxon>eudicotyledons</taxon>
        <taxon>Gunneridae</taxon>
        <taxon>Pentapetalae</taxon>
        <taxon>rosids</taxon>
        <taxon>fabids</taxon>
        <taxon>Fagales</taxon>
        <taxon>Fagaceae</taxon>
        <taxon>Castanea</taxon>
    </lineage>
</organism>
<feature type="region of interest" description="Disordered" evidence="3">
    <location>
        <begin position="280"/>
        <end position="336"/>
    </location>
</feature>
<dbReference type="OrthoDB" id="439808at2759"/>
<dbReference type="InterPro" id="IPR048289">
    <property type="entry name" value="RRM2_NsCP33-like"/>
</dbReference>
<evidence type="ECO:0000259" key="4">
    <source>
        <dbReference type="PROSITE" id="PS50102"/>
    </source>
</evidence>
<dbReference type="AlphaFoldDB" id="A0A8J4VYT9"/>
<dbReference type="Proteomes" id="UP000737018">
    <property type="component" value="Unassembled WGS sequence"/>
</dbReference>
<dbReference type="InterPro" id="IPR035979">
    <property type="entry name" value="RBD_domain_sf"/>
</dbReference>
<dbReference type="PANTHER" id="PTHR48027">
    <property type="entry name" value="HETEROGENEOUS NUCLEAR RIBONUCLEOPROTEIN 87F-RELATED"/>
    <property type="match status" value="1"/>
</dbReference>
<evidence type="ECO:0000256" key="2">
    <source>
        <dbReference type="PROSITE-ProRule" id="PRU00176"/>
    </source>
</evidence>
<dbReference type="SMART" id="SM00360">
    <property type="entry name" value="RRM"/>
    <property type="match status" value="1"/>
</dbReference>
<accession>A0A8J4VYT9</accession>
<comment type="caution">
    <text evidence="5">The sequence shown here is derived from an EMBL/GenBank/DDBJ whole genome shotgun (WGS) entry which is preliminary data.</text>
</comment>
<evidence type="ECO:0000256" key="1">
    <source>
        <dbReference type="ARBA" id="ARBA00022884"/>
    </source>
</evidence>
<dbReference type="Pfam" id="PF00076">
    <property type="entry name" value="RRM_1"/>
    <property type="match status" value="1"/>
</dbReference>
<dbReference type="Gene3D" id="3.30.70.330">
    <property type="match status" value="1"/>
</dbReference>
<name>A0A8J4VYT9_9ROSI</name>
<evidence type="ECO:0000313" key="5">
    <source>
        <dbReference type="EMBL" id="KAF3976017.1"/>
    </source>
</evidence>
<keyword evidence="1 2" id="KW-0694">RNA-binding</keyword>
<dbReference type="InterPro" id="IPR052462">
    <property type="entry name" value="SLIRP/GR-RBP-like"/>
</dbReference>
<dbReference type="CDD" id="cd21608">
    <property type="entry name" value="RRM2_NsCP33_like"/>
    <property type="match status" value="1"/>
</dbReference>
<dbReference type="FunFam" id="3.30.70.330:FF:000631">
    <property type="entry name" value="Glycine-rich RNA-binding protein 3, mitochondrial"/>
    <property type="match status" value="1"/>
</dbReference>